<name>I5BUW0_9BACT</name>
<dbReference type="EMBL" id="AJYA01000062">
    <property type="protein sequence ID" value="EIM73362.1"/>
    <property type="molecule type" value="Genomic_DNA"/>
</dbReference>
<dbReference type="Pfam" id="PF04542">
    <property type="entry name" value="Sigma70_r2"/>
    <property type="match status" value="1"/>
</dbReference>
<dbReference type="STRING" id="1189621.A3SI_18156"/>
<comment type="caution">
    <text evidence="2">The sequence shown here is derived from an EMBL/GenBank/DDBJ whole genome shotgun (WGS) entry which is preliminary data.</text>
</comment>
<reference evidence="2 3" key="1">
    <citation type="submission" date="2012-05" db="EMBL/GenBank/DDBJ databases">
        <title>Genome sequence of Nitritalea halalkaliphila LW7.</title>
        <authorList>
            <person name="Jangir P.K."/>
            <person name="Singh A."/>
            <person name="Shivaji S."/>
            <person name="Sharma R."/>
        </authorList>
    </citation>
    <scope>NUCLEOTIDE SEQUENCE [LARGE SCALE GENOMIC DNA]</scope>
    <source>
        <strain evidence="2 3">LW7</strain>
    </source>
</reference>
<sequence>MTASDTRLPALIAQCKRKDERAQRELFAFAYPAAMGVCRRYAPSREEAHSILNEGFLKVFTQLDKYKEELSFLAWVKK</sequence>
<dbReference type="SUPFAM" id="SSF88946">
    <property type="entry name" value="Sigma2 domain of RNA polymerase sigma factors"/>
    <property type="match status" value="1"/>
</dbReference>
<protein>
    <submittedName>
        <fullName evidence="2">RNA polymerase, sigma-24 subunit, ecf subfamily protein</fullName>
    </submittedName>
</protein>
<dbReference type="RefSeq" id="WP_009057173.1">
    <property type="nucleotide sequence ID" value="NZ_AJYA01000062.1"/>
</dbReference>
<dbReference type="AlphaFoldDB" id="I5BUW0"/>
<keyword evidence="3" id="KW-1185">Reference proteome</keyword>
<feature type="domain" description="RNA polymerase sigma-70 region 2" evidence="1">
    <location>
        <begin position="31"/>
        <end position="76"/>
    </location>
</feature>
<evidence type="ECO:0000259" key="1">
    <source>
        <dbReference type="Pfam" id="PF04542"/>
    </source>
</evidence>
<evidence type="ECO:0000313" key="2">
    <source>
        <dbReference type="EMBL" id="EIM73362.1"/>
    </source>
</evidence>
<evidence type="ECO:0000313" key="3">
    <source>
        <dbReference type="Proteomes" id="UP000005551"/>
    </source>
</evidence>
<gene>
    <name evidence="2" type="ORF">A3SI_18156</name>
</gene>
<dbReference type="Proteomes" id="UP000005551">
    <property type="component" value="Unassembled WGS sequence"/>
</dbReference>
<dbReference type="GO" id="GO:0003700">
    <property type="term" value="F:DNA-binding transcription factor activity"/>
    <property type="evidence" value="ECO:0007669"/>
    <property type="project" value="InterPro"/>
</dbReference>
<accession>I5BUW0</accession>
<dbReference type="InterPro" id="IPR013325">
    <property type="entry name" value="RNA_pol_sigma_r2"/>
</dbReference>
<dbReference type="OrthoDB" id="1160671at2"/>
<organism evidence="2 3">
    <name type="scientific">Nitritalea halalkaliphila LW7</name>
    <dbReference type="NCBI Taxonomy" id="1189621"/>
    <lineage>
        <taxon>Bacteria</taxon>
        <taxon>Pseudomonadati</taxon>
        <taxon>Bacteroidota</taxon>
        <taxon>Cytophagia</taxon>
        <taxon>Cytophagales</taxon>
        <taxon>Cyclobacteriaceae</taxon>
        <taxon>Nitritalea</taxon>
    </lineage>
</organism>
<dbReference type="InterPro" id="IPR007627">
    <property type="entry name" value="RNA_pol_sigma70_r2"/>
</dbReference>
<dbReference type="GO" id="GO:0006352">
    <property type="term" value="P:DNA-templated transcription initiation"/>
    <property type="evidence" value="ECO:0007669"/>
    <property type="project" value="InterPro"/>
</dbReference>
<proteinExistence type="predicted"/>
<dbReference type="Gene3D" id="1.10.1740.10">
    <property type="match status" value="1"/>
</dbReference>